<keyword evidence="2" id="KW-1185">Reference proteome</keyword>
<accession>A0A4Z2I2P3</accession>
<comment type="caution">
    <text evidence="1">The sequence shown here is derived from an EMBL/GenBank/DDBJ whole genome shotgun (WGS) entry which is preliminary data.</text>
</comment>
<evidence type="ECO:0000313" key="1">
    <source>
        <dbReference type="EMBL" id="TNN72208.1"/>
    </source>
</evidence>
<dbReference type="AlphaFoldDB" id="A0A4Z2I2P3"/>
<proteinExistence type="predicted"/>
<dbReference type="Proteomes" id="UP000314294">
    <property type="component" value="Unassembled WGS sequence"/>
</dbReference>
<evidence type="ECO:0000313" key="2">
    <source>
        <dbReference type="Proteomes" id="UP000314294"/>
    </source>
</evidence>
<gene>
    <name evidence="1" type="ORF">EYF80_017636</name>
</gene>
<dbReference type="EMBL" id="SRLO01000141">
    <property type="protein sequence ID" value="TNN72208.1"/>
    <property type="molecule type" value="Genomic_DNA"/>
</dbReference>
<name>A0A4Z2I2P3_9TELE</name>
<reference evidence="1 2" key="1">
    <citation type="submission" date="2019-03" db="EMBL/GenBank/DDBJ databases">
        <title>First draft genome of Liparis tanakae, snailfish: a comprehensive survey of snailfish specific genes.</title>
        <authorList>
            <person name="Kim W."/>
            <person name="Song I."/>
            <person name="Jeong J.-H."/>
            <person name="Kim D."/>
            <person name="Kim S."/>
            <person name="Ryu S."/>
            <person name="Song J.Y."/>
            <person name="Lee S.K."/>
        </authorList>
    </citation>
    <scope>NUCLEOTIDE SEQUENCE [LARGE SCALE GENOMIC DNA]</scope>
    <source>
        <tissue evidence="1">Muscle</tissue>
    </source>
</reference>
<organism evidence="1 2">
    <name type="scientific">Liparis tanakae</name>
    <name type="common">Tanaka's snailfish</name>
    <dbReference type="NCBI Taxonomy" id="230148"/>
    <lineage>
        <taxon>Eukaryota</taxon>
        <taxon>Metazoa</taxon>
        <taxon>Chordata</taxon>
        <taxon>Craniata</taxon>
        <taxon>Vertebrata</taxon>
        <taxon>Euteleostomi</taxon>
        <taxon>Actinopterygii</taxon>
        <taxon>Neopterygii</taxon>
        <taxon>Teleostei</taxon>
        <taxon>Neoteleostei</taxon>
        <taxon>Acanthomorphata</taxon>
        <taxon>Eupercaria</taxon>
        <taxon>Perciformes</taxon>
        <taxon>Cottioidei</taxon>
        <taxon>Cottales</taxon>
        <taxon>Liparidae</taxon>
        <taxon>Liparis</taxon>
    </lineage>
</organism>
<sequence length="229" mass="25088">MLPVEEVALCRGEVAGEAVQGQVALLPALLGSLVGLDELQAGLLTHLEVTELLVAGELHQQKVDLRTCAKVVEDLDELLHGDSLVSSDRSFVFRVIFNSRFVIESEATHPLPDSLKLFEPVLDFAGADPGVHALYQPNGQLQADPFLRVFLSVRVRRRGEQLLQPTQTEAVLTAGEHVQGMFPILHQIPAQSLEARVQQVVTQVNTGVGSDFLQLNPLNLKRVNEVVNR</sequence>
<protein>
    <submittedName>
        <fullName evidence="1">Uncharacterized protein</fullName>
    </submittedName>
</protein>